<feature type="transmembrane region" description="Helical" evidence="1">
    <location>
        <begin position="41"/>
        <end position="62"/>
    </location>
</feature>
<evidence type="ECO:0000313" key="2">
    <source>
        <dbReference type="EMBL" id="SDQ98097.1"/>
    </source>
</evidence>
<evidence type="ECO:0000313" key="3">
    <source>
        <dbReference type="Proteomes" id="UP000183471"/>
    </source>
</evidence>
<evidence type="ECO:0000256" key="1">
    <source>
        <dbReference type="SAM" id="Phobius"/>
    </source>
</evidence>
<dbReference type="Proteomes" id="UP000183471">
    <property type="component" value="Unassembled WGS sequence"/>
</dbReference>
<organism evidence="2 3">
    <name type="scientific">Nitrosospira multiformis</name>
    <dbReference type="NCBI Taxonomy" id="1231"/>
    <lineage>
        <taxon>Bacteria</taxon>
        <taxon>Pseudomonadati</taxon>
        <taxon>Pseudomonadota</taxon>
        <taxon>Betaproteobacteria</taxon>
        <taxon>Nitrosomonadales</taxon>
        <taxon>Nitrosomonadaceae</taxon>
        <taxon>Nitrosospira</taxon>
    </lineage>
</organism>
<dbReference type="EMBL" id="FNKY01000001">
    <property type="protein sequence ID" value="SDQ98097.1"/>
    <property type="molecule type" value="Genomic_DNA"/>
</dbReference>
<keyword evidence="1" id="KW-0472">Membrane</keyword>
<accession>A0ABY0TQK7</accession>
<keyword evidence="3" id="KW-1185">Reference proteome</keyword>
<comment type="caution">
    <text evidence="2">The sequence shown here is derived from an EMBL/GenBank/DDBJ whole genome shotgun (WGS) entry which is preliminary data.</text>
</comment>
<protein>
    <submittedName>
        <fullName evidence="2">Uncharacterized protein</fullName>
    </submittedName>
</protein>
<gene>
    <name evidence="2" type="ORF">SAMN05216402_3099</name>
</gene>
<keyword evidence="1" id="KW-1133">Transmembrane helix</keyword>
<dbReference type="RefSeq" id="WP_074633922.1">
    <property type="nucleotide sequence ID" value="NZ_FNKY01000001.1"/>
</dbReference>
<feature type="transmembrane region" description="Helical" evidence="1">
    <location>
        <begin position="68"/>
        <end position="89"/>
    </location>
</feature>
<keyword evidence="1" id="KW-0812">Transmembrane</keyword>
<proteinExistence type="predicted"/>
<name>A0ABY0TQK7_9PROT</name>
<reference evidence="2 3" key="1">
    <citation type="submission" date="2016-10" db="EMBL/GenBank/DDBJ databases">
        <authorList>
            <person name="Varghese N."/>
            <person name="Submissions S."/>
        </authorList>
    </citation>
    <scope>NUCLEOTIDE SEQUENCE [LARGE SCALE GENOMIC DNA]</scope>
    <source>
        <strain evidence="2 3">Nl1</strain>
    </source>
</reference>
<sequence length="95" mass="11117">MDGPPQSLPEKLSKDRNDVEVYAAYLEADHDRSIQKIFFKIILPLYFITIWIAMFMLTQGLYESTFKWLSSIVFAVFLFAFQTKIRAILAKLLLH</sequence>